<dbReference type="PANTHER" id="PTHR30055:SF146">
    <property type="entry name" value="HTH-TYPE TRANSCRIPTIONAL DUAL REGULATOR CECR"/>
    <property type="match status" value="1"/>
</dbReference>
<feature type="DNA-binding region" description="H-T-H motif" evidence="2">
    <location>
        <begin position="63"/>
        <end position="82"/>
    </location>
</feature>
<evidence type="ECO:0000256" key="3">
    <source>
        <dbReference type="SAM" id="MobiDB-lite"/>
    </source>
</evidence>
<gene>
    <name evidence="5" type="ORF">CSC94_14410</name>
</gene>
<organism evidence="5 6">
    <name type="scientific">Zhengella mangrovi</name>
    <dbReference type="NCBI Taxonomy" id="1982044"/>
    <lineage>
        <taxon>Bacteria</taxon>
        <taxon>Pseudomonadati</taxon>
        <taxon>Pseudomonadota</taxon>
        <taxon>Alphaproteobacteria</taxon>
        <taxon>Hyphomicrobiales</taxon>
        <taxon>Notoacmeibacteraceae</taxon>
        <taxon>Zhengella</taxon>
    </lineage>
</organism>
<dbReference type="InterPro" id="IPR009057">
    <property type="entry name" value="Homeodomain-like_sf"/>
</dbReference>
<evidence type="ECO:0000313" key="5">
    <source>
        <dbReference type="EMBL" id="PHP66468.1"/>
    </source>
</evidence>
<proteinExistence type="predicted"/>
<dbReference type="Gene3D" id="1.10.10.60">
    <property type="entry name" value="Homeodomain-like"/>
    <property type="match status" value="1"/>
</dbReference>
<dbReference type="AlphaFoldDB" id="A0A2G1QML6"/>
<evidence type="ECO:0000313" key="6">
    <source>
        <dbReference type="Proteomes" id="UP000221168"/>
    </source>
</evidence>
<dbReference type="PANTHER" id="PTHR30055">
    <property type="entry name" value="HTH-TYPE TRANSCRIPTIONAL REGULATOR RUTR"/>
    <property type="match status" value="1"/>
</dbReference>
<dbReference type="InterPro" id="IPR036271">
    <property type="entry name" value="Tet_transcr_reg_TetR-rel_C_sf"/>
</dbReference>
<dbReference type="EMBL" id="PDVP01000008">
    <property type="protein sequence ID" value="PHP66468.1"/>
    <property type="molecule type" value="Genomic_DNA"/>
</dbReference>
<dbReference type="Pfam" id="PF00440">
    <property type="entry name" value="TetR_N"/>
    <property type="match status" value="1"/>
</dbReference>
<accession>A0A2G1QML6</accession>
<keyword evidence="6" id="KW-1185">Reference proteome</keyword>
<feature type="region of interest" description="Disordered" evidence="3">
    <location>
        <begin position="19"/>
        <end position="40"/>
    </location>
</feature>
<evidence type="ECO:0000256" key="2">
    <source>
        <dbReference type="PROSITE-ProRule" id="PRU00335"/>
    </source>
</evidence>
<dbReference type="SUPFAM" id="SSF48498">
    <property type="entry name" value="Tetracyclin repressor-like, C-terminal domain"/>
    <property type="match status" value="1"/>
</dbReference>
<dbReference type="OrthoDB" id="2356263at2"/>
<dbReference type="Pfam" id="PF09209">
    <property type="entry name" value="CecR_C"/>
    <property type="match status" value="1"/>
</dbReference>
<evidence type="ECO:0000259" key="4">
    <source>
        <dbReference type="PROSITE" id="PS50977"/>
    </source>
</evidence>
<dbReference type="Gene3D" id="1.10.357.10">
    <property type="entry name" value="Tetracycline Repressor, domain 2"/>
    <property type="match status" value="1"/>
</dbReference>
<dbReference type="GO" id="GO:0000976">
    <property type="term" value="F:transcription cis-regulatory region binding"/>
    <property type="evidence" value="ECO:0007669"/>
    <property type="project" value="TreeGrafter"/>
</dbReference>
<dbReference type="GO" id="GO:0003700">
    <property type="term" value="F:DNA-binding transcription factor activity"/>
    <property type="evidence" value="ECO:0007669"/>
    <property type="project" value="TreeGrafter"/>
</dbReference>
<feature type="domain" description="HTH tetR-type" evidence="4">
    <location>
        <begin position="40"/>
        <end position="100"/>
    </location>
</feature>
<name>A0A2G1QML6_9HYPH</name>
<dbReference type="SUPFAM" id="SSF46689">
    <property type="entry name" value="Homeodomain-like"/>
    <property type="match status" value="1"/>
</dbReference>
<reference evidence="5 6" key="1">
    <citation type="submission" date="2017-10" db="EMBL/GenBank/DDBJ databases">
        <title>Sedimentibacterium mangrovi gen. nov., sp. nov., a novel member of family Phyllobacteriacea isolated from mangrove sediment.</title>
        <authorList>
            <person name="Liao H."/>
            <person name="Tian Y."/>
        </authorList>
    </citation>
    <scope>NUCLEOTIDE SEQUENCE [LARGE SCALE GENOMIC DNA]</scope>
    <source>
        <strain evidence="5 6">X9-2-2</strain>
    </source>
</reference>
<dbReference type="Proteomes" id="UP000221168">
    <property type="component" value="Unassembled WGS sequence"/>
</dbReference>
<protein>
    <submittedName>
        <fullName evidence="5">TetR family transcriptional regulator</fullName>
    </submittedName>
</protein>
<dbReference type="InterPro" id="IPR015292">
    <property type="entry name" value="Tscrpt_reg_YbiH_C"/>
</dbReference>
<dbReference type="InterPro" id="IPR001647">
    <property type="entry name" value="HTH_TetR"/>
</dbReference>
<sequence length="248" mass="26524">MPEMLSFAQFRARKPFPLSPDLLQERGMTDTDQGSRGGGEETRAALIRAALVLFGRDGYAATSTRAIAALANTNIASIAYHFGGKQGLRMACAESIATRLGHVGGAAAGFDAEGDPARAQAFLEGVIDRFIAEIIASHEGRSISSFVLREVGEHSPVFDLLLKRIIGPIHGNLCRIFAAAAGTDPDSADTKLAVFALAGQLLYFRIGQPIVLARMGWDAMGDPEIRELSRTMKINLAAMIAARKERPS</sequence>
<comment type="caution">
    <text evidence="5">The sequence shown here is derived from an EMBL/GenBank/DDBJ whole genome shotgun (WGS) entry which is preliminary data.</text>
</comment>
<evidence type="ECO:0000256" key="1">
    <source>
        <dbReference type="ARBA" id="ARBA00023125"/>
    </source>
</evidence>
<dbReference type="InterPro" id="IPR050109">
    <property type="entry name" value="HTH-type_TetR-like_transc_reg"/>
</dbReference>
<keyword evidence="1 2" id="KW-0238">DNA-binding</keyword>
<dbReference type="PROSITE" id="PS50977">
    <property type="entry name" value="HTH_TETR_2"/>
    <property type="match status" value="1"/>
</dbReference>